<reference evidence="9" key="1">
    <citation type="submission" date="2025-08" db="UniProtKB">
        <authorList>
            <consortium name="Ensembl"/>
        </authorList>
    </citation>
    <scope>IDENTIFICATION</scope>
</reference>
<name>A0A8C4WSQ8_EPTBU</name>
<dbReference type="Gene3D" id="3.30.160.60">
    <property type="entry name" value="Classic Zinc Finger"/>
    <property type="match status" value="4"/>
</dbReference>
<feature type="domain" description="C2H2-type" evidence="8">
    <location>
        <begin position="136"/>
        <end position="163"/>
    </location>
</feature>
<feature type="domain" description="C2H2-type" evidence="8">
    <location>
        <begin position="49"/>
        <end position="77"/>
    </location>
</feature>
<evidence type="ECO:0000259" key="8">
    <source>
        <dbReference type="PROSITE" id="PS50157"/>
    </source>
</evidence>
<dbReference type="FunFam" id="3.30.160.60:FF:000912">
    <property type="entry name" value="Zinc finger protein 660"/>
    <property type="match status" value="2"/>
</dbReference>
<evidence type="ECO:0000256" key="1">
    <source>
        <dbReference type="ARBA" id="ARBA00004123"/>
    </source>
</evidence>
<evidence type="ECO:0000256" key="7">
    <source>
        <dbReference type="PROSITE-ProRule" id="PRU00042"/>
    </source>
</evidence>
<dbReference type="GeneTree" id="ENSGT01150000286971"/>
<keyword evidence="3" id="KW-0677">Repeat</keyword>
<dbReference type="PANTHER" id="PTHR24388">
    <property type="entry name" value="ZINC FINGER PROTEIN"/>
    <property type="match status" value="1"/>
</dbReference>
<dbReference type="FunFam" id="3.30.160.60:FF:001532">
    <property type="entry name" value="Zinc finger protein 483"/>
    <property type="match status" value="1"/>
</dbReference>
<proteinExistence type="predicted"/>
<dbReference type="InterPro" id="IPR050527">
    <property type="entry name" value="Snail/Krueppel_Znf"/>
</dbReference>
<organism evidence="9 10">
    <name type="scientific">Eptatretus burgeri</name>
    <name type="common">Inshore hagfish</name>
    <dbReference type="NCBI Taxonomy" id="7764"/>
    <lineage>
        <taxon>Eukaryota</taxon>
        <taxon>Metazoa</taxon>
        <taxon>Chordata</taxon>
        <taxon>Craniata</taxon>
        <taxon>Vertebrata</taxon>
        <taxon>Cyclostomata</taxon>
        <taxon>Myxini</taxon>
        <taxon>Myxiniformes</taxon>
        <taxon>Myxinidae</taxon>
        <taxon>Eptatretinae</taxon>
        <taxon>Eptatretus</taxon>
    </lineage>
</organism>
<dbReference type="SMART" id="SM00355">
    <property type="entry name" value="ZnF_C2H2"/>
    <property type="match status" value="5"/>
</dbReference>
<dbReference type="GO" id="GO:0000978">
    <property type="term" value="F:RNA polymerase II cis-regulatory region sequence-specific DNA binding"/>
    <property type="evidence" value="ECO:0007669"/>
    <property type="project" value="TreeGrafter"/>
</dbReference>
<dbReference type="GO" id="GO:0000981">
    <property type="term" value="F:DNA-binding transcription factor activity, RNA polymerase II-specific"/>
    <property type="evidence" value="ECO:0007669"/>
    <property type="project" value="TreeGrafter"/>
</dbReference>
<comment type="subcellular location">
    <subcellularLocation>
        <location evidence="1">Nucleus</location>
    </subcellularLocation>
</comment>
<keyword evidence="6" id="KW-0539">Nucleus</keyword>
<feature type="domain" description="C2H2-type" evidence="8">
    <location>
        <begin position="108"/>
        <end position="135"/>
    </location>
</feature>
<dbReference type="InterPro" id="IPR013087">
    <property type="entry name" value="Znf_C2H2_type"/>
</dbReference>
<reference evidence="9" key="2">
    <citation type="submission" date="2025-09" db="UniProtKB">
        <authorList>
            <consortium name="Ensembl"/>
        </authorList>
    </citation>
    <scope>IDENTIFICATION</scope>
</reference>
<evidence type="ECO:0000256" key="4">
    <source>
        <dbReference type="ARBA" id="ARBA00022771"/>
    </source>
</evidence>
<dbReference type="GO" id="GO:0008270">
    <property type="term" value="F:zinc ion binding"/>
    <property type="evidence" value="ECO:0007669"/>
    <property type="project" value="UniProtKB-KW"/>
</dbReference>
<evidence type="ECO:0000313" key="9">
    <source>
        <dbReference type="Ensembl" id="ENSEBUP00000009630.1"/>
    </source>
</evidence>
<dbReference type="Pfam" id="PF00096">
    <property type="entry name" value="zf-C2H2"/>
    <property type="match status" value="1"/>
</dbReference>
<dbReference type="OMA" id="RTHSEEW"/>
<keyword evidence="5" id="KW-0862">Zinc</keyword>
<protein>
    <recommendedName>
        <fullName evidence="8">C2H2-type domain-containing protein</fullName>
    </recommendedName>
</protein>
<dbReference type="Ensembl" id="ENSEBUT00000010157.1">
    <property type="protein sequence ID" value="ENSEBUP00000009630.1"/>
    <property type="gene ID" value="ENSEBUG00000006188.1"/>
</dbReference>
<dbReference type="PROSITE" id="PS00028">
    <property type="entry name" value="ZINC_FINGER_C2H2_1"/>
    <property type="match status" value="4"/>
</dbReference>
<keyword evidence="2" id="KW-0479">Metal-binding</keyword>
<evidence type="ECO:0000256" key="6">
    <source>
        <dbReference type="ARBA" id="ARBA00023242"/>
    </source>
</evidence>
<dbReference type="PANTHER" id="PTHR24388:SF54">
    <property type="entry name" value="PROTEIN ESCARGOT"/>
    <property type="match status" value="1"/>
</dbReference>
<evidence type="ECO:0000256" key="2">
    <source>
        <dbReference type="ARBA" id="ARBA00022723"/>
    </source>
</evidence>
<dbReference type="Proteomes" id="UP000694388">
    <property type="component" value="Unplaced"/>
</dbReference>
<sequence length="196" mass="22650">MYELFHESRLCGQNVHTFFTDSNRESVGEARTEGQSDHQKIPMPIERKYSCLSCHQEFLSETALHKHTQKQHDAIRQKKHRCGQCSYGSDHTGDFHKHMRIHTGEKPHKCSTCGKAFTQSSTLQTHVRIHTGEMPYRCSTCIKEFPCSSHLQAHMRIHTGEKPYRCLFCGKSFGASKSLRTHMTIHTGEKRYRCPT</sequence>
<dbReference type="PROSITE" id="PS50157">
    <property type="entry name" value="ZINC_FINGER_C2H2_2"/>
    <property type="match status" value="5"/>
</dbReference>
<keyword evidence="10" id="KW-1185">Reference proteome</keyword>
<evidence type="ECO:0000256" key="5">
    <source>
        <dbReference type="ARBA" id="ARBA00022833"/>
    </source>
</evidence>
<evidence type="ECO:0000313" key="10">
    <source>
        <dbReference type="Proteomes" id="UP000694388"/>
    </source>
</evidence>
<accession>A0A8C4WSQ8</accession>
<evidence type="ECO:0000256" key="3">
    <source>
        <dbReference type="ARBA" id="ARBA00022737"/>
    </source>
</evidence>
<dbReference type="AlphaFoldDB" id="A0A8C4WSQ8"/>
<feature type="domain" description="C2H2-type" evidence="8">
    <location>
        <begin position="80"/>
        <end position="107"/>
    </location>
</feature>
<feature type="domain" description="C2H2-type" evidence="8">
    <location>
        <begin position="164"/>
        <end position="191"/>
    </location>
</feature>
<keyword evidence="4 7" id="KW-0863">Zinc-finger</keyword>
<dbReference type="Pfam" id="PF13465">
    <property type="entry name" value="zf-H2C2_2"/>
    <property type="match status" value="1"/>
</dbReference>
<dbReference type="InterPro" id="IPR036236">
    <property type="entry name" value="Znf_C2H2_sf"/>
</dbReference>
<dbReference type="SUPFAM" id="SSF57667">
    <property type="entry name" value="beta-beta-alpha zinc fingers"/>
    <property type="match status" value="3"/>
</dbReference>